<name>A0A9P7EMC2_9AGAM</name>
<dbReference type="GeneID" id="64636363"/>
<evidence type="ECO:0000313" key="2">
    <source>
        <dbReference type="Proteomes" id="UP000807769"/>
    </source>
</evidence>
<dbReference type="OrthoDB" id="10621002at2759"/>
<accession>A0A9P7EMC2</accession>
<reference evidence="1" key="1">
    <citation type="journal article" date="2020" name="New Phytol.">
        <title>Comparative genomics reveals dynamic genome evolution in host specialist ectomycorrhizal fungi.</title>
        <authorList>
            <person name="Lofgren L.A."/>
            <person name="Nguyen N.H."/>
            <person name="Vilgalys R."/>
            <person name="Ruytinx J."/>
            <person name="Liao H.L."/>
            <person name="Branco S."/>
            <person name="Kuo A."/>
            <person name="LaButti K."/>
            <person name="Lipzen A."/>
            <person name="Andreopoulos W."/>
            <person name="Pangilinan J."/>
            <person name="Riley R."/>
            <person name="Hundley H."/>
            <person name="Na H."/>
            <person name="Barry K."/>
            <person name="Grigoriev I.V."/>
            <person name="Stajich J.E."/>
            <person name="Kennedy P.G."/>
        </authorList>
    </citation>
    <scope>NUCLEOTIDE SEQUENCE</scope>
    <source>
        <strain evidence="1">MN1</strain>
    </source>
</reference>
<proteinExistence type="predicted"/>
<dbReference type="RefSeq" id="XP_041198637.1">
    <property type="nucleotide sequence ID" value="XM_041342347.1"/>
</dbReference>
<gene>
    <name evidence="1" type="ORF">BJ212DRAFT_1584898</name>
</gene>
<dbReference type="Proteomes" id="UP000807769">
    <property type="component" value="Unassembled WGS sequence"/>
</dbReference>
<organism evidence="1 2">
    <name type="scientific">Suillus subaureus</name>
    <dbReference type="NCBI Taxonomy" id="48587"/>
    <lineage>
        <taxon>Eukaryota</taxon>
        <taxon>Fungi</taxon>
        <taxon>Dikarya</taxon>
        <taxon>Basidiomycota</taxon>
        <taxon>Agaricomycotina</taxon>
        <taxon>Agaricomycetes</taxon>
        <taxon>Agaricomycetidae</taxon>
        <taxon>Boletales</taxon>
        <taxon>Suillineae</taxon>
        <taxon>Suillaceae</taxon>
        <taxon>Suillus</taxon>
    </lineage>
</organism>
<comment type="caution">
    <text evidence="1">The sequence shown here is derived from an EMBL/GenBank/DDBJ whole genome shotgun (WGS) entry which is preliminary data.</text>
</comment>
<keyword evidence="2" id="KW-1185">Reference proteome</keyword>
<dbReference type="AlphaFoldDB" id="A0A9P7EMC2"/>
<protein>
    <submittedName>
        <fullName evidence="1">Uncharacterized protein</fullName>
    </submittedName>
</protein>
<dbReference type="EMBL" id="JABBWG010000003">
    <property type="protein sequence ID" value="KAG1824920.1"/>
    <property type="molecule type" value="Genomic_DNA"/>
</dbReference>
<sequence>MFCNVWVPSFKCVTCCKANGSEFKLFEQRVYLTYTVRNHTSTYNWPWPLVQCTTQCQMPNSVVEPGTVQNRGPFGITLKLEIPANPFVMPHPIANATHLQYHPTTLISSRGAVIGGDVPRICEIRLTSVERQRFIRVALKYTLARSAYLYALVGGKVMRAPSFALSSVYMRRGASQTDFAKPYQKDTWTVAGVVIASSSDGPDIHCVPHQGGGGCSGGVKNYNNDNAFGYMCGPDGHI</sequence>
<evidence type="ECO:0000313" key="1">
    <source>
        <dbReference type="EMBL" id="KAG1824920.1"/>
    </source>
</evidence>